<proteinExistence type="predicted"/>
<reference evidence="1 2" key="1">
    <citation type="submission" date="2009-12" db="EMBL/GenBank/DDBJ databases">
        <title>The draft genome of Batrachochytrium dendrobatidis.</title>
        <authorList>
            <consortium name="US DOE Joint Genome Institute (JGI-PGF)"/>
            <person name="Kuo A."/>
            <person name="Salamov A."/>
            <person name="Schmutz J."/>
            <person name="Lucas S."/>
            <person name="Pitluck S."/>
            <person name="Rosenblum E."/>
            <person name="Stajich J."/>
            <person name="Eisen M."/>
            <person name="Grigoriev I.V."/>
        </authorList>
    </citation>
    <scope>NUCLEOTIDE SEQUENCE [LARGE SCALE GENOMIC DNA]</scope>
    <source>
        <strain evidence="2">JAM81 / FGSC 10211</strain>
    </source>
</reference>
<dbReference type="EMBL" id="GL882879">
    <property type="protein sequence ID" value="EGF83433.1"/>
    <property type="molecule type" value="Genomic_DNA"/>
</dbReference>
<dbReference type="HOGENOM" id="CLU_476458_0_0_1"/>
<dbReference type="PANTHER" id="PTHR46586">
    <property type="entry name" value="ANKYRIN REPEAT-CONTAINING PROTEIN"/>
    <property type="match status" value="1"/>
</dbReference>
<dbReference type="GeneID" id="18237848"/>
<dbReference type="Proteomes" id="UP000007241">
    <property type="component" value="Unassembled WGS sequence"/>
</dbReference>
<keyword evidence="2" id="KW-1185">Reference proteome</keyword>
<evidence type="ECO:0000313" key="2">
    <source>
        <dbReference type="Proteomes" id="UP000007241"/>
    </source>
</evidence>
<dbReference type="InterPro" id="IPR036770">
    <property type="entry name" value="Ankyrin_rpt-contain_sf"/>
</dbReference>
<dbReference type="InterPro" id="IPR052050">
    <property type="entry name" value="SecEffector_AnkRepeat"/>
</dbReference>
<accession>F4NSM0</accession>
<gene>
    <name evidence="1" type="ORF">BATDEDRAFT_22124</name>
</gene>
<dbReference type="AlphaFoldDB" id="F4NSM0"/>
<dbReference type="InParanoid" id="F4NSM0"/>
<organism evidence="1 2">
    <name type="scientific">Batrachochytrium dendrobatidis (strain JAM81 / FGSC 10211)</name>
    <name type="common">Frog chytrid fungus</name>
    <dbReference type="NCBI Taxonomy" id="684364"/>
    <lineage>
        <taxon>Eukaryota</taxon>
        <taxon>Fungi</taxon>
        <taxon>Fungi incertae sedis</taxon>
        <taxon>Chytridiomycota</taxon>
        <taxon>Chytridiomycota incertae sedis</taxon>
        <taxon>Chytridiomycetes</taxon>
        <taxon>Rhizophydiales</taxon>
        <taxon>Rhizophydiales incertae sedis</taxon>
        <taxon>Batrachochytrium</taxon>
    </lineage>
</organism>
<dbReference type="Gene3D" id="1.25.40.20">
    <property type="entry name" value="Ankyrin repeat-containing domain"/>
    <property type="match status" value="1"/>
</dbReference>
<name>F4NSM0_BATDJ</name>
<dbReference type="RefSeq" id="XP_006675477.1">
    <property type="nucleotide sequence ID" value="XM_006675414.1"/>
</dbReference>
<dbReference type="OrthoDB" id="10689183at2759"/>
<dbReference type="SUPFAM" id="SSF48403">
    <property type="entry name" value="Ankyrin repeat"/>
    <property type="match status" value="1"/>
</dbReference>
<protein>
    <submittedName>
        <fullName evidence="1">Uncharacterized protein</fullName>
    </submittedName>
</protein>
<dbReference type="PANTHER" id="PTHR46586:SF3">
    <property type="entry name" value="ANKYRIN REPEAT-CONTAINING PROTEIN"/>
    <property type="match status" value="1"/>
</dbReference>
<evidence type="ECO:0000313" key="1">
    <source>
        <dbReference type="EMBL" id="EGF83433.1"/>
    </source>
</evidence>
<sequence>MTQYMHGELDLPLSRTMLSAIACDCFKNNYTDLVQTDILPFCLLYTWEFLFVHTEDMERIVLKKYCHPVAQHRLTSMDLTLLLQPDTQIFPEGYIAHLCHQQMGKTMIVPELKPVLHDLLQRLWKLYGTSEYKRIAPSEVGESSDFVDYAQFQIVELAAYLGDMDILCAHFNYTPLDWRIHLYDAAGLLGQIKVLEFLATKMNQLEMEVSFGGALLGGYLDDLKHMALVKNLEQNQRSIFEFVNVNQVACALVLNKTDAIWACLYDGYVPKISPNESKFTRGKWWNLAAFKDIANMSAKAYNLDLLKFCTHHNIGDKLDKNAFADTSARKQAHIANWLFKEMADGMLGTQKQIQELCYSYQKSIAMELQHEACQLGNLESFFKLKQQVCAFNSNGILNPWSAFILDTAMALGHIQIIDAILDDCNASANDMSRMVCTALRCGHVFLADYFIKRTGAKLNKNMIVAIAEGCCLESVKFLAAATGPIVSPKALEIACRQESITLVEYFVLECKIRVTDAACFLAVKHDCLYVVQFLFNHDRIGEFNWKSLWAEADSMKHVRIAQWLKRVFDQRE</sequence>